<reference evidence="1 3" key="2">
    <citation type="journal article" date="2013" name="Nature">
        <title>Insights into bilaterian evolution from three spiralian genomes.</title>
        <authorList>
            <person name="Simakov O."/>
            <person name="Marletaz F."/>
            <person name="Cho S.J."/>
            <person name="Edsinger-Gonzales E."/>
            <person name="Havlak P."/>
            <person name="Hellsten U."/>
            <person name="Kuo D.H."/>
            <person name="Larsson T."/>
            <person name="Lv J."/>
            <person name="Arendt D."/>
            <person name="Savage R."/>
            <person name="Osoegawa K."/>
            <person name="de Jong P."/>
            <person name="Grimwood J."/>
            <person name="Chapman J.A."/>
            <person name="Shapiro H."/>
            <person name="Aerts A."/>
            <person name="Otillar R.P."/>
            <person name="Terry A.Y."/>
            <person name="Boore J.L."/>
            <person name="Grigoriev I.V."/>
            <person name="Lindberg D.R."/>
            <person name="Seaver E.C."/>
            <person name="Weisblat D.A."/>
            <person name="Putnam N.H."/>
            <person name="Rokhsar D.S."/>
        </authorList>
    </citation>
    <scope>NUCLEOTIDE SEQUENCE</scope>
    <source>
        <strain evidence="1 3">I ESC-2004</strain>
    </source>
</reference>
<dbReference type="AlphaFoldDB" id="R7T9V2"/>
<name>R7T9V2_CAPTE</name>
<accession>R7T9V2</accession>
<dbReference type="Proteomes" id="UP000014760">
    <property type="component" value="Unassembled WGS sequence"/>
</dbReference>
<dbReference type="EMBL" id="AMQN01033654">
    <property type="status" value="NOT_ANNOTATED_CDS"/>
    <property type="molecule type" value="Genomic_DNA"/>
</dbReference>
<dbReference type="EMBL" id="KB311962">
    <property type="protein sequence ID" value="ELT88140.1"/>
    <property type="molecule type" value="Genomic_DNA"/>
</dbReference>
<organism evidence="1">
    <name type="scientific">Capitella teleta</name>
    <name type="common">Polychaete worm</name>
    <dbReference type="NCBI Taxonomy" id="283909"/>
    <lineage>
        <taxon>Eukaryota</taxon>
        <taxon>Metazoa</taxon>
        <taxon>Spiralia</taxon>
        <taxon>Lophotrochozoa</taxon>
        <taxon>Annelida</taxon>
        <taxon>Polychaeta</taxon>
        <taxon>Sedentaria</taxon>
        <taxon>Scolecida</taxon>
        <taxon>Capitellidae</taxon>
        <taxon>Capitella</taxon>
    </lineage>
</organism>
<gene>
    <name evidence="1" type="ORF">CAPTEDRAFT_206070</name>
</gene>
<proteinExistence type="predicted"/>
<protein>
    <submittedName>
        <fullName evidence="1 2">Uncharacterized protein</fullName>
    </submittedName>
</protein>
<sequence length="331" mass="37664">MSRTLNRSEPDESGCQERHSIRMLGSGSSDITSLSEWSPEPWVTTATRLQNRVSWHRASSRDILAYKEMLSVCLEGINVPYEALHCVNCSNFNNDCLIHTHSVDKYYDDIVRAMRSSAEVTIPVCKKRGKAGWSTHVKQFQEDAIFWNRIWVENGRPTTGSLSNIRRSTKAQYRRASRWVVRNQDKLSADRMAQALASNNSRDLWGEVKKKANKVRDKPIIVDDADGELEVCEMFKVKYESLYSSVSFNENDMNEFIDQVTDRISTTCAAGSCYHNHIFSVDNVKSAVKMLKSGKSDSECNLSSNNYINGCDSLFVHLSILFNVCSFFFTK</sequence>
<dbReference type="EMBL" id="AMQN01033655">
    <property type="status" value="NOT_ANNOTATED_CDS"/>
    <property type="molecule type" value="Genomic_DNA"/>
</dbReference>
<dbReference type="EnsemblMetazoa" id="CapteT206070">
    <property type="protein sequence ID" value="CapteP206070"/>
    <property type="gene ID" value="CapteG206070"/>
</dbReference>
<evidence type="ECO:0000313" key="1">
    <source>
        <dbReference type="EMBL" id="ELT88140.1"/>
    </source>
</evidence>
<dbReference type="OrthoDB" id="6111954at2759"/>
<evidence type="ECO:0000313" key="2">
    <source>
        <dbReference type="EnsemblMetazoa" id="CapteP206070"/>
    </source>
</evidence>
<evidence type="ECO:0000313" key="3">
    <source>
        <dbReference type="Proteomes" id="UP000014760"/>
    </source>
</evidence>
<dbReference type="HOGENOM" id="CLU_038004_1_1_1"/>
<reference evidence="2" key="3">
    <citation type="submission" date="2015-06" db="UniProtKB">
        <authorList>
            <consortium name="EnsemblMetazoa"/>
        </authorList>
    </citation>
    <scope>IDENTIFICATION</scope>
</reference>
<keyword evidence="3" id="KW-1185">Reference proteome</keyword>
<reference evidence="3" key="1">
    <citation type="submission" date="2012-12" db="EMBL/GenBank/DDBJ databases">
        <authorList>
            <person name="Hellsten U."/>
            <person name="Grimwood J."/>
            <person name="Chapman J.A."/>
            <person name="Shapiro H."/>
            <person name="Aerts A."/>
            <person name="Otillar R.P."/>
            <person name="Terry A.Y."/>
            <person name="Boore J.L."/>
            <person name="Simakov O."/>
            <person name="Marletaz F."/>
            <person name="Cho S.-J."/>
            <person name="Edsinger-Gonzales E."/>
            <person name="Havlak P."/>
            <person name="Kuo D.-H."/>
            <person name="Larsson T."/>
            <person name="Lv J."/>
            <person name="Arendt D."/>
            <person name="Savage R."/>
            <person name="Osoegawa K."/>
            <person name="de Jong P."/>
            <person name="Lindberg D.R."/>
            <person name="Seaver E.C."/>
            <person name="Weisblat D.A."/>
            <person name="Putnam N.H."/>
            <person name="Grigoriev I.V."/>
            <person name="Rokhsar D.S."/>
        </authorList>
    </citation>
    <scope>NUCLEOTIDE SEQUENCE</scope>
    <source>
        <strain evidence="3">I ESC-2004</strain>
    </source>
</reference>